<protein>
    <submittedName>
        <fullName evidence="2">Aminoglycoside phosphotransferase family protein</fullName>
    </submittedName>
</protein>
<dbReference type="EMBL" id="JAENHO010000010">
    <property type="protein sequence ID" value="MBL7258979.1"/>
    <property type="molecule type" value="Genomic_DNA"/>
</dbReference>
<keyword evidence="3" id="KW-1185">Reference proteome</keyword>
<evidence type="ECO:0000259" key="1">
    <source>
        <dbReference type="Pfam" id="PF01636"/>
    </source>
</evidence>
<name>A0ABS1VWV6_9ACTN</name>
<dbReference type="InterPro" id="IPR011009">
    <property type="entry name" value="Kinase-like_dom_sf"/>
</dbReference>
<gene>
    <name evidence="2" type="ORF">JKJ07_32165</name>
</gene>
<reference evidence="2 3" key="1">
    <citation type="submission" date="2021-01" db="EMBL/GenBank/DDBJ databases">
        <title>Actinoplanes sp. nov. LDG1-01 isolated from lichen.</title>
        <authorList>
            <person name="Saeng-In P."/>
            <person name="Phongsopitanun W."/>
            <person name="Kanchanasin P."/>
            <person name="Yuki M."/>
            <person name="Kudo T."/>
            <person name="Ohkuma M."/>
            <person name="Tanasupawat S."/>
        </authorList>
    </citation>
    <scope>NUCLEOTIDE SEQUENCE [LARGE SCALE GENOMIC DNA]</scope>
    <source>
        <strain evidence="2 3">LDG1-01</strain>
    </source>
</reference>
<feature type="domain" description="Aminoglycoside phosphotransferase" evidence="1">
    <location>
        <begin position="137"/>
        <end position="346"/>
    </location>
</feature>
<dbReference type="CDD" id="cd05155">
    <property type="entry name" value="APH_ChoK_like_1"/>
    <property type="match status" value="1"/>
</dbReference>
<dbReference type="SUPFAM" id="SSF56112">
    <property type="entry name" value="Protein kinase-like (PK-like)"/>
    <property type="match status" value="1"/>
</dbReference>
<proteinExistence type="predicted"/>
<dbReference type="Proteomes" id="UP000598996">
    <property type="component" value="Unassembled WGS sequence"/>
</dbReference>
<accession>A0ABS1VWV6</accession>
<dbReference type="PANTHER" id="PTHR21310">
    <property type="entry name" value="AMINOGLYCOSIDE PHOSPHOTRANSFERASE-RELATED-RELATED"/>
    <property type="match status" value="1"/>
</dbReference>
<sequence length="379" mass="40075">MTPSSPVRPPRFQSTSTRTVCWAGASAICGTRCCSDGGPNVSRAATRTVARASIRSPPNAHQPAPAANVTTTAAAINPRLTAPLNATIRSTHRPGRGYKRRVEIDTALARRLVDSQFPQWSGRALELVDPAGSDHVIHRLGDDLSVRLPRHSGAVNQARLESEWLPRLAPHLPLAIPAPVAVGEPGLGYPWHWAVTRWLPGGPATDSVANAVLLADFLSALQAVPAVGSALVTDERLAARDDATRAAIAQVAGVFDAGALTAVWEAALRAPLWDRAPVWFHGDFHQGNLLGDGGRVTAVIDFGGLGRGDPARDMMMPFTLMSAGTRAVFRDRLGVDDATWARGRGWALATGLNAYCSYAATVPRVAAATTKQITEVLAG</sequence>
<dbReference type="Gene3D" id="3.30.200.20">
    <property type="entry name" value="Phosphorylase Kinase, domain 1"/>
    <property type="match status" value="1"/>
</dbReference>
<dbReference type="Pfam" id="PF01636">
    <property type="entry name" value="APH"/>
    <property type="match status" value="1"/>
</dbReference>
<dbReference type="Gene3D" id="3.90.1200.10">
    <property type="match status" value="1"/>
</dbReference>
<dbReference type="InterPro" id="IPR002575">
    <property type="entry name" value="Aminoglycoside_PTrfase"/>
</dbReference>
<evidence type="ECO:0000313" key="2">
    <source>
        <dbReference type="EMBL" id="MBL7258979.1"/>
    </source>
</evidence>
<organism evidence="2 3">
    <name type="scientific">Paractinoplanes lichenicola</name>
    <dbReference type="NCBI Taxonomy" id="2802976"/>
    <lineage>
        <taxon>Bacteria</taxon>
        <taxon>Bacillati</taxon>
        <taxon>Actinomycetota</taxon>
        <taxon>Actinomycetes</taxon>
        <taxon>Micromonosporales</taxon>
        <taxon>Micromonosporaceae</taxon>
        <taxon>Paractinoplanes</taxon>
    </lineage>
</organism>
<dbReference type="InterPro" id="IPR051678">
    <property type="entry name" value="AGP_Transferase"/>
</dbReference>
<comment type="caution">
    <text evidence="2">The sequence shown here is derived from an EMBL/GenBank/DDBJ whole genome shotgun (WGS) entry which is preliminary data.</text>
</comment>
<evidence type="ECO:0000313" key="3">
    <source>
        <dbReference type="Proteomes" id="UP000598996"/>
    </source>
</evidence>
<dbReference type="PANTHER" id="PTHR21310:SF42">
    <property type="entry name" value="BIFUNCTIONAL AAC_APH"/>
    <property type="match status" value="1"/>
</dbReference>